<dbReference type="AlphaFoldDB" id="A0A1W1DVA2"/>
<proteinExistence type="predicted"/>
<name>A0A1W1DVA2_9ZZZZ</name>
<dbReference type="EMBL" id="FPHY01000041">
    <property type="protein sequence ID" value="SFV85672.1"/>
    <property type="molecule type" value="Genomic_DNA"/>
</dbReference>
<gene>
    <name evidence="1" type="ORF">MNB_SUP05-SYMBIONT-4-292</name>
</gene>
<evidence type="ECO:0000313" key="1">
    <source>
        <dbReference type="EMBL" id="SFV85672.1"/>
    </source>
</evidence>
<organism evidence="1">
    <name type="scientific">hydrothermal vent metagenome</name>
    <dbReference type="NCBI Taxonomy" id="652676"/>
    <lineage>
        <taxon>unclassified sequences</taxon>
        <taxon>metagenomes</taxon>
        <taxon>ecological metagenomes</taxon>
    </lineage>
</organism>
<protein>
    <submittedName>
        <fullName evidence="1">Uncharacterized protein</fullName>
    </submittedName>
</protein>
<accession>A0A1W1DVA2</accession>
<sequence length="45" mass="5187">MTQIKTVKTLLDALGVEVFISMKNNSWVLLTDHKDHNLGFMNRLN</sequence>
<reference evidence="1" key="1">
    <citation type="submission" date="2016-10" db="EMBL/GenBank/DDBJ databases">
        <authorList>
            <person name="de Groot N.N."/>
        </authorList>
    </citation>
    <scope>NUCLEOTIDE SEQUENCE</scope>
</reference>